<dbReference type="GO" id="GO:0004519">
    <property type="term" value="F:endonuclease activity"/>
    <property type="evidence" value="ECO:0007669"/>
    <property type="project" value="UniProtKB-KW"/>
</dbReference>
<protein>
    <submittedName>
        <fullName evidence="2">LAGLIDADG homing endonuclease</fullName>
    </submittedName>
</protein>
<feature type="domain" description="Homing endonuclease LAGLIDADG" evidence="1">
    <location>
        <begin position="184"/>
        <end position="278"/>
    </location>
</feature>
<geneLocation type="mitochondrion" evidence="2"/>
<dbReference type="SUPFAM" id="SSF81442">
    <property type="entry name" value="Cytochrome c oxidase subunit I-like"/>
    <property type="match status" value="1"/>
</dbReference>
<evidence type="ECO:0000259" key="1">
    <source>
        <dbReference type="Pfam" id="PF00961"/>
    </source>
</evidence>
<keyword evidence="2" id="KW-0255">Endonuclease</keyword>
<dbReference type="InterPro" id="IPR051289">
    <property type="entry name" value="LAGLIDADG_Endonuclease"/>
</dbReference>
<reference evidence="2" key="1">
    <citation type="journal article" date="2015" name="Genome Announc.">
        <title>Draft Plastid and Mitochondrial Genome Sequences from Antarctic Alga Prasiola crispa.</title>
        <authorList>
            <person name="Carvalho E.L."/>
            <person name="Wallau Gda L."/>
            <person name="Rangel D.L."/>
            <person name="Machado L.C."/>
            <person name="da Silva A.F."/>
            <person name="da Silva L.F."/>
            <person name="Macedo P.E."/>
            <person name="Pereira A.B."/>
            <person name="Victoria Fde C."/>
            <person name="Boldo J.T."/>
            <person name="Dal Belo C.A."/>
            <person name="Pinto P.M."/>
        </authorList>
    </citation>
    <scope>NUCLEOTIDE SEQUENCE</scope>
</reference>
<keyword evidence="2" id="KW-0540">Nuclease</keyword>
<accession>A0A0R8RTD6</accession>
<sequence>MRELANTQGITMLLTDRNFNTTFFDPAGGGDPVLFQHLFSSIPFISFKNKFKVLFPDTVLPSDEFLYWFIGFTEGDGHFGINNRYELSFIITQGQCNKEILFQIQKNLNMGNILKQGPRVYRLIIHKKVYIELIIFLFNGNIILPSKKVQFNKFLSVYNKKPFSQVIPYVSSTLRIDLDNTWFLGFTEAEGCFSISFLSDSTAFKVRFLVSQKGDINLPILSGLPLLFQAGNIEGHSQKDNYSYIVSGLKNIDKIFWYFDKYEFNGIKRTCYTLFKELIIRILNKEHLTEKRKHLIHLSHNVNAIARKSK</sequence>
<dbReference type="Gene3D" id="1.20.210.10">
    <property type="entry name" value="Cytochrome c oxidase-like, subunit I domain"/>
    <property type="match status" value="1"/>
</dbReference>
<keyword evidence="2" id="KW-0496">Mitochondrion</keyword>
<dbReference type="EMBL" id="KR017747">
    <property type="protein sequence ID" value="AKZ21147.1"/>
    <property type="molecule type" value="Genomic_DNA"/>
</dbReference>
<dbReference type="GO" id="GO:0005739">
    <property type="term" value="C:mitochondrion"/>
    <property type="evidence" value="ECO:0007669"/>
    <property type="project" value="UniProtKB-ARBA"/>
</dbReference>
<feature type="domain" description="Homing endonuclease LAGLIDADG" evidence="1">
    <location>
        <begin position="70"/>
        <end position="158"/>
    </location>
</feature>
<keyword evidence="2" id="KW-0378">Hydrolase</keyword>
<dbReference type="InterPro" id="IPR004860">
    <property type="entry name" value="LAGLIDADG_dom"/>
</dbReference>
<evidence type="ECO:0000313" key="2">
    <source>
        <dbReference type="EMBL" id="AKZ21147.1"/>
    </source>
</evidence>
<dbReference type="PANTHER" id="PTHR36181">
    <property type="entry name" value="INTRON-ENCODED ENDONUCLEASE AI3-RELATED"/>
    <property type="match status" value="1"/>
</dbReference>
<name>A0A0R8RTD6_PRACR</name>
<dbReference type="AlphaFoldDB" id="A0A0R8RTD6"/>
<dbReference type="PANTHER" id="PTHR36181:SF4">
    <property type="entry name" value="LAGLIDADG ENDONUCLEASE"/>
    <property type="match status" value="1"/>
</dbReference>
<dbReference type="InterPro" id="IPR036927">
    <property type="entry name" value="Cyt_c_oxase-like_su1_sf"/>
</dbReference>
<dbReference type="SUPFAM" id="SSF55608">
    <property type="entry name" value="Homing endonucleases"/>
    <property type="match status" value="2"/>
</dbReference>
<gene>
    <name evidence="2" type="primary">orf311</name>
</gene>
<proteinExistence type="predicted"/>
<dbReference type="Gene3D" id="3.10.28.10">
    <property type="entry name" value="Homing endonucleases"/>
    <property type="match status" value="2"/>
</dbReference>
<dbReference type="InterPro" id="IPR027434">
    <property type="entry name" value="Homing_endonucl"/>
</dbReference>
<organism evidence="2">
    <name type="scientific">Prasiola crispa</name>
    <name type="common">Green alga</name>
    <name type="synonym">Ulva crispa</name>
    <dbReference type="NCBI Taxonomy" id="173492"/>
    <lineage>
        <taxon>Eukaryota</taxon>
        <taxon>Viridiplantae</taxon>
        <taxon>Chlorophyta</taxon>
        <taxon>core chlorophytes</taxon>
        <taxon>Trebouxiophyceae</taxon>
        <taxon>Prasiolales</taxon>
        <taxon>Prasiolaceae</taxon>
        <taxon>Prasiola</taxon>
    </lineage>
</organism>
<dbReference type="Pfam" id="PF00961">
    <property type="entry name" value="LAGLIDADG_1"/>
    <property type="match status" value="2"/>
</dbReference>